<dbReference type="InterPro" id="IPR011127">
    <property type="entry name" value="Dala_Dala_lig_N"/>
</dbReference>
<feature type="active site" evidence="13">
    <location>
        <position position="17"/>
    </location>
</feature>
<comment type="pathway">
    <text evidence="12">Cell wall biogenesis; peptidoglycan biosynthesis.</text>
</comment>
<feature type="binding site" evidence="14">
    <location>
        <begin position="319"/>
        <end position="320"/>
    </location>
    <ligand>
        <name>ATP</name>
        <dbReference type="ChEBI" id="CHEBI:30616"/>
    </ligand>
</feature>
<dbReference type="InterPro" id="IPR011761">
    <property type="entry name" value="ATP-grasp"/>
</dbReference>
<keyword evidence="8 12" id="KW-0133">Cell shape</keyword>
<dbReference type="InterPro" id="IPR005905">
    <property type="entry name" value="D_ala_D_ala"/>
</dbReference>
<evidence type="ECO:0000256" key="6">
    <source>
        <dbReference type="ARBA" id="ARBA00022840"/>
    </source>
</evidence>
<evidence type="ECO:0000256" key="7">
    <source>
        <dbReference type="ARBA" id="ARBA00022842"/>
    </source>
</evidence>
<dbReference type="GO" id="GO:0005829">
    <property type="term" value="C:cytosol"/>
    <property type="evidence" value="ECO:0007669"/>
    <property type="project" value="TreeGrafter"/>
</dbReference>
<feature type="active site" evidence="13">
    <location>
        <position position="331"/>
    </location>
</feature>
<keyword evidence="19" id="KW-1185">Reference proteome</keyword>
<dbReference type="PANTHER" id="PTHR23132:SF25">
    <property type="entry name" value="D-ALANINE--D-ALANINE LIGASE A"/>
    <property type="match status" value="1"/>
</dbReference>
<protein>
    <recommendedName>
        <fullName evidence="12">D-alanine--D-alanine ligase</fullName>
        <ecNumber evidence="12">6.3.2.4</ecNumber>
    </recommendedName>
    <alternativeName>
        <fullName evidence="12">D-Ala-D-Ala ligase</fullName>
    </alternativeName>
    <alternativeName>
        <fullName evidence="12">D-alanylalanine synthetase</fullName>
    </alternativeName>
</protein>
<feature type="binding site" evidence="15">
    <location>
        <position position="320"/>
    </location>
    <ligand>
        <name>Mg(2+)</name>
        <dbReference type="ChEBI" id="CHEBI:18420"/>
        <label>1</label>
    </ligand>
</feature>
<evidence type="ECO:0000256" key="15">
    <source>
        <dbReference type="PIRSR" id="PIRSR039102-3"/>
    </source>
</evidence>
<comment type="similarity">
    <text evidence="2 12">Belongs to the D-alanine--D-alanine ligase family.</text>
</comment>
<dbReference type="Proteomes" id="UP000644115">
    <property type="component" value="Unassembled WGS sequence"/>
</dbReference>
<dbReference type="HAMAP" id="MF_00047">
    <property type="entry name" value="Dala_Dala_lig"/>
    <property type="match status" value="1"/>
</dbReference>
<evidence type="ECO:0000256" key="2">
    <source>
        <dbReference type="ARBA" id="ARBA00010871"/>
    </source>
</evidence>
<dbReference type="InterPro" id="IPR000291">
    <property type="entry name" value="D-Ala_lig_Van_CS"/>
</dbReference>
<evidence type="ECO:0000313" key="19">
    <source>
        <dbReference type="Proteomes" id="UP000644115"/>
    </source>
</evidence>
<feature type="binding site" evidence="15">
    <location>
        <position position="322"/>
    </location>
    <ligand>
        <name>Mg(2+)</name>
        <dbReference type="ChEBI" id="CHEBI:18420"/>
        <label>2</label>
    </ligand>
</feature>
<feature type="active site" evidence="13">
    <location>
        <position position="197"/>
    </location>
</feature>
<dbReference type="PROSITE" id="PS00843">
    <property type="entry name" value="DALA_DALA_LIGASE_1"/>
    <property type="match status" value="1"/>
</dbReference>
<keyword evidence="4 15" id="KW-0479">Metal-binding</keyword>
<evidence type="ECO:0000256" key="13">
    <source>
        <dbReference type="PIRSR" id="PIRSR039102-1"/>
    </source>
</evidence>
<comment type="cofactor">
    <cofactor evidence="15">
        <name>Mg(2+)</name>
        <dbReference type="ChEBI" id="CHEBI:18420"/>
    </cofactor>
    <cofactor evidence="15">
        <name>Mn(2+)</name>
        <dbReference type="ChEBI" id="CHEBI:29035"/>
    </cofactor>
    <text evidence="15">Binds 2 magnesium or manganese ions per subunit.</text>
</comment>
<comment type="catalytic activity">
    <reaction evidence="12">
        <text>2 D-alanine + ATP = D-alanyl-D-alanine + ADP + phosphate + H(+)</text>
        <dbReference type="Rhea" id="RHEA:11224"/>
        <dbReference type="ChEBI" id="CHEBI:15378"/>
        <dbReference type="ChEBI" id="CHEBI:30616"/>
        <dbReference type="ChEBI" id="CHEBI:43474"/>
        <dbReference type="ChEBI" id="CHEBI:57416"/>
        <dbReference type="ChEBI" id="CHEBI:57822"/>
        <dbReference type="ChEBI" id="CHEBI:456216"/>
        <dbReference type="EC" id="6.3.2.4"/>
    </reaction>
</comment>
<dbReference type="EMBL" id="JACRWC010000102">
    <property type="protein sequence ID" value="MBC5999934.1"/>
    <property type="molecule type" value="Genomic_DNA"/>
</dbReference>
<comment type="function">
    <text evidence="12">Cell wall formation.</text>
</comment>
<evidence type="ECO:0000256" key="5">
    <source>
        <dbReference type="ARBA" id="ARBA00022741"/>
    </source>
</evidence>
<evidence type="ECO:0000313" key="18">
    <source>
        <dbReference type="EMBL" id="MBC5999934.1"/>
    </source>
</evidence>
<evidence type="ECO:0000256" key="11">
    <source>
        <dbReference type="ARBA" id="ARBA00023316"/>
    </source>
</evidence>
<dbReference type="RefSeq" id="WP_249287302.1">
    <property type="nucleotide sequence ID" value="NZ_JACRWC010000102.1"/>
</dbReference>
<comment type="cofactor">
    <cofactor evidence="1">
        <name>Mn(2+)</name>
        <dbReference type="ChEBI" id="CHEBI:29035"/>
    </cofactor>
</comment>
<keyword evidence="6 16" id="KW-0067">ATP-binding</keyword>
<dbReference type="SUPFAM" id="SSF52440">
    <property type="entry name" value="PreATP-grasp domain"/>
    <property type="match status" value="1"/>
</dbReference>
<feature type="binding site" evidence="14">
    <location>
        <position position="141"/>
    </location>
    <ligand>
        <name>ATP</name>
        <dbReference type="ChEBI" id="CHEBI:30616"/>
    </ligand>
</feature>
<keyword evidence="12" id="KW-0963">Cytoplasm</keyword>
<evidence type="ECO:0000256" key="1">
    <source>
        <dbReference type="ARBA" id="ARBA00001936"/>
    </source>
</evidence>
<gene>
    <name evidence="12" type="primary">ddl</name>
    <name evidence="18" type="ORF">H8876_07975</name>
</gene>
<dbReference type="Gene3D" id="3.40.50.20">
    <property type="match status" value="1"/>
</dbReference>
<accession>A0A923SM41</accession>
<dbReference type="GO" id="GO:0071555">
    <property type="term" value="P:cell wall organization"/>
    <property type="evidence" value="ECO:0007669"/>
    <property type="project" value="UniProtKB-KW"/>
</dbReference>
<evidence type="ECO:0000256" key="12">
    <source>
        <dbReference type="HAMAP-Rule" id="MF_00047"/>
    </source>
</evidence>
<evidence type="ECO:0000256" key="14">
    <source>
        <dbReference type="PIRSR" id="PIRSR039102-2"/>
    </source>
</evidence>
<keyword evidence="5 14" id="KW-0547">Nucleotide-binding</keyword>
<evidence type="ECO:0000256" key="10">
    <source>
        <dbReference type="ARBA" id="ARBA00023211"/>
    </source>
</evidence>
<evidence type="ECO:0000256" key="16">
    <source>
        <dbReference type="PROSITE-ProRule" id="PRU00409"/>
    </source>
</evidence>
<feature type="domain" description="ATP-grasp" evidence="17">
    <location>
        <begin position="146"/>
        <end position="353"/>
    </location>
</feature>
<dbReference type="Pfam" id="PF01820">
    <property type="entry name" value="Dala_Dala_lig_N"/>
    <property type="match status" value="1"/>
</dbReference>
<feature type="binding site" evidence="15">
    <location>
        <position position="307"/>
    </location>
    <ligand>
        <name>Mg(2+)</name>
        <dbReference type="ChEBI" id="CHEBI:18420"/>
        <label>1</label>
    </ligand>
</feature>
<dbReference type="SUPFAM" id="SSF56059">
    <property type="entry name" value="Glutathione synthetase ATP-binding domain-like"/>
    <property type="match status" value="1"/>
</dbReference>
<organism evidence="18 19">
    <name type="scientific">Lentihominibacter faecis</name>
    <dbReference type="NCBI Taxonomy" id="2764712"/>
    <lineage>
        <taxon>Bacteria</taxon>
        <taxon>Bacillati</taxon>
        <taxon>Bacillota</taxon>
        <taxon>Clostridia</taxon>
        <taxon>Peptostreptococcales</taxon>
        <taxon>Anaerovoracaceae</taxon>
        <taxon>Lentihominibacter</taxon>
    </lineage>
</organism>
<reference evidence="18" key="1">
    <citation type="submission" date="2020-08" db="EMBL/GenBank/DDBJ databases">
        <authorList>
            <person name="Liu C."/>
            <person name="Sun Q."/>
        </authorList>
    </citation>
    <scope>NUCLEOTIDE SEQUENCE</scope>
    <source>
        <strain evidence="18">BX16</strain>
    </source>
</reference>
<evidence type="ECO:0000256" key="3">
    <source>
        <dbReference type="ARBA" id="ARBA00022598"/>
    </source>
</evidence>
<evidence type="ECO:0000259" key="17">
    <source>
        <dbReference type="PROSITE" id="PS50975"/>
    </source>
</evidence>
<feature type="binding site" evidence="14">
    <location>
        <begin position="227"/>
        <end position="234"/>
    </location>
    <ligand>
        <name>ATP</name>
        <dbReference type="ChEBI" id="CHEBI:30616"/>
    </ligand>
</feature>
<keyword evidence="11 12" id="KW-0961">Cell wall biogenesis/degradation</keyword>
<dbReference type="Pfam" id="PF07478">
    <property type="entry name" value="Dala_Dala_lig_C"/>
    <property type="match status" value="1"/>
</dbReference>
<dbReference type="InterPro" id="IPR016185">
    <property type="entry name" value="PreATP-grasp_dom_sf"/>
</dbReference>
<keyword evidence="10 15" id="KW-0464">Manganese</keyword>
<keyword evidence="7 15" id="KW-0460">Magnesium</keyword>
<dbReference type="NCBIfam" id="NF002378">
    <property type="entry name" value="PRK01372.1"/>
    <property type="match status" value="1"/>
</dbReference>
<dbReference type="Gene3D" id="3.30.470.20">
    <property type="entry name" value="ATP-grasp fold, B domain"/>
    <property type="match status" value="1"/>
</dbReference>
<dbReference type="GO" id="GO:0005524">
    <property type="term" value="F:ATP binding"/>
    <property type="evidence" value="ECO:0007669"/>
    <property type="project" value="UniProtKB-UniRule"/>
</dbReference>
<dbReference type="PROSITE" id="PS00844">
    <property type="entry name" value="DALA_DALA_LIGASE_2"/>
    <property type="match status" value="1"/>
</dbReference>
<evidence type="ECO:0000256" key="9">
    <source>
        <dbReference type="ARBA" id="ARBA00022984"/>
    </source>
</evidence>
<sequence length="358" mass="39216">MKDKTKLLILFGGVSSEHEVSRVSASSILTHINGEKYEIYTVGITKEGNWFLTSSPAVRIGDGSWEQDPANKNVALSLDRASRGLVVLEDTEAVKKISIDVVFPVLHGRNGEDGRMQGLLQIAGLPFVGSDTISSAASMDKAITKVMVEEAGGISQADAVLIYHQRYTKDPYGELLGITSYFNDTYPLFVKPANAGSSVGISKVKNAEELPKALETAFAEDDKVLVEEAITGREIEVAVLGNEEPEASCIGEIFAANEFYDYNAKYENDASKTAVVTDLDPKKEQEIKDTAVKIYRIMGCRGLARVDFFLKDSGRVVFNEINTLPGFTNISMYPQLWEASGIPYPDLIDRLIELALEQ</sequence>
<dbReference type="PROSITE" id="PS50975">
    <property type="entry name" value="ATP_GRASP"/>
    <property type="match status" value="1"/>
</dbReference>
<feature type="binding site" evidence="14">
    <location>
        <begin position="189"/>
        <end position="191"/>
    </location>
    <ligand>
        <name>ATP</name>
        <dbReference type="ChEBI" id="CHEBI:30616"/>
    </ligand>
</feature>
<keyword evidence="3 12" id="KW-0436">Ligase</keyword>
<keyword evidence="9 12" id="KW-0573">Peptidoglycan synthesis</keyword>
<dbReference type="NCBIfam" id="TIGR01205">
    <property type="entry name" value="D_ala_D_alaTIGR"/>
    <property type="match status" value="1"/>
</dbReference>
<comment type="caution">
    <text evidence="18">The sequence shown here is derived from an EMBL/GenBank/DDBJ whole genome shotgun (WGS) entry which is preliminary data.</text>
</comment>
<name>A0A923SM41_9FIRM</name>
<evidence type="ECO:0000256" key="8">
    <source>
        <dbReference type="ARBA" id="ARBA00022960"/>
    </source>
</evidence>
<dbReference type="NCBIfam" id="NF002528">
    <property type="entry name" value="PRK01966.1-4"/>
    <property type="match status" value="1"/>
</dbReference>
<dbReference type="InterPro" id="IPR013815">
    <property type="entry name" value="ATP_grasp_subdomain_1"/>
</dbReference>
<feature type="binding site" evidence="15">
    <location>
        <position position="320"/>
    </location>
    <ligand>
        <name>Mg(2+)</name>
        <dbReference type="ChEBI" id="CHEBI:18420"/>
        <label>2</label>
    </ligand>
</feature>
<dbReference type="FunFam" id="3.30.470.20:FF:000008">
    <property type="entry name" value="D-alanine--D-alanine ligase"/>
    <property type="match status" value="1"/>
</dbReference>
<proteinExistence type="inferred from homology"/>
<dbReference type="Gene3D" id="3.30.1490.20">
    <property type="entry name" value="ATP-grasp fold, A domain"/>
    <property type="match status" value="1"/>
</dbReference>
<dbReference type="GO" id="GO:0008716">
    <property type="term" value="F:D-alanine-D-alanine ligase activity"/>
    <property type="evidence" value="ECO:0007669"/>
    <property type="project" value="UniProtKB-UniRule"/>
</dbReference>
<dbReference type="PANTHER" id="PTHR23132">
    <property type="entry name" value="D-ALANINE--D-ALANINE LIGASE"/>
    <property type="match status" value="1"/>
</dbReference>
<feature type="binding site" evidence="14">
    <location>
        <begin position="197"/>
        <end position="198"/>
    </location>
    <ligand>
        <name>ATP</name>
        <dbReference type="ChEBI" id="CHEBI:30616"/>
    </ligand>
</feature>
<dbReference type="GO" id="GO:0009252">
    <property type="term" value="P:peptidoglycan biosynthetic process"/>
    <property type="evidence" value="ECO:0007669"/>
    <property type="project" value="UniProtKB-UniRule"/>
</dbReference>
<dbReference type="PIRSF" id="PIRSF039102">
    <property type="entry name" value="Ddl/VanB"/>
    <property type="match status" value="1"/>
</dbReference>
<comment type="subcellular location">
    <subcellularLocation>
        <location evidence="12">Cytoplasm</location>
    </subcellularLocation>
</comment>
<dbReference type="InterPro" id="IPR011095">
    <property type="entry name" value="Dala_Dala_lig_C"/>
</dbReference>
<dbReference type="EC" id="6.3.2.4" evidence="12"/>
<evidence type="ECO:0000256" key="4">
    <source>
        <dbReference type="ARBA" id="ARBA00022723"/>
    </source>
</evidence>
<dbReference type="GO" id="GO:0046872">
    <property type="term" value="F:metal ion binding"/>
    <property type="evidence" value="ECO:0007669"/>
    <property type="project" value="UniProtKB-KW"/>
</dbReference>
<dbReference type="GO" id="GO:0008360">
    <property type="term" value="P:regulation of cell shape"/>
    <property type="evidence" value="ECO:0007669"/>
    <property type="project" value="UniProtKB-KW"/>
</dbReference>
<dbReference type="AlphaFoldDB" id="A0A923SM41"/>